<dbReference type="EMBL" id="VSSQ01023377">
    <property type="protein sequence ID" value="MPM70267.1"/>
    <property type="molecule type" value="Genomic_DNA"/>
</dbReference>
<dbReference type="InterPro" id="IPR000653">
    <property type="entry name" value="DegT/StrS_aminotransferase"/>
</dbReference>
<dbReference type="Pfam" id="PF01041">
    <property type="entry name" value="DegT_DnrJ_EryC1"/>
    <property type="match status" value="1"/>
</dbReference>
<dbReference type="PANTHER" id="PTHR30244:SF34">
    <property type="entry name" value="DTDP-4-AMINO-4,6-DIDEOXYGALACTOSE TRANSAMINASE"/>
    <property type="match status" value="1"/>
</dbReference>
<comment type="caution">
    <text evidence="1">The sequence shown here is derived from an EMBL/GenBank/DDBJ whole genome shotgun (WGS) entry which is preliminary data.</text>
</comment>
<dbReference type="AlphaFoldDB" id="A0A645BYM0"/>
<gene>
    <name evidence="1" type="primary">arnB_20</name>
    <name evidence="1" type="ORF">SDC9_117221</name>
</gene>
<accession>A0A645BYM0</accession>
<dbReference type="InterPro" id="IPR015421">
    <property type="entry name" value="PyrdxlP-dep_Trfase_major"/>
</dbReference>
<dbReference type="EC" id="2.6.1.87" evidence="1"/>
<evidence type="ECO:0000313" key="1">
    <source>
        <dbReference type="EMBL" id="MPM70267.1"/>
    </source>
</evidence>
<dbReference type="Gene3D" id="3.40.640.10">
    <property type="entry name" value="Type I PLP-dependent aspartate aminotransferase-like (Major domain)"/>
    <property type="match status" value="1"/>
</dbReference>
<name>A0A645BYM0_9ZZZZ</name>
<dbReference type="GO" id="GO:0030170">
    <property type="term" value="F:pyridoxal phosphate binding"/>
    <property type="evidence" value="ECO:0007669"/>
    <property type="project" value="TreeGrafter"/>
</dbReference>
<protein>
    <submittedName>
        <fullName evidence="1">UDP-4-amino-4-deoxy-L-arabinose--oxoglutarate aminotransferase</fullName>
        <ecNumber evidence="1">2.6.1.87</ecNumber>
    </submittedName>
</protein>
<proteinExistence type="predicted"/>
<keyword evidence="1" id="KW-0032">Aminotransferase</keyword>
<dbReference type="PANTHER" id="PTHR30244">
    <property type="entry name" value="TRANSAMINASE"/>
    <property type="match status" value="1"/>
</dbReference>
<dbReference type="InterPro" id="IPR015422">
    <property type="entry name" value="PyrdxlP-dep_Trfase_small"/>
</dbReference>
<sequence>MITTNNDEYAKGIQNLRCMNNQPQSWNDVLEDPKKKEWRFGDKIVCRMSPDNLEYWLPAHFDVVPWNGHWGSNYRMNEIQAAVGCCQLDKLDMLTAKRQQIGRAITAGIQDVKGIEAVYEPEGYNHVYHLYTVCVDEKVLGGSRDEFMRVLYEEEGVQGILHYQPTFHFTGLKRMGYDPNQCPKASDFFYKRELNLPMHPRLTEQNIHDMVEGIKNAAAKVRKRHNKA</sequence>
<dbReference type="GO" id="GO:0099620">
    <property type="term" value="F:UDP-4-amino-4-deoxy-L-arabinose aminotransferase"/>
    <property type="evidence" value="ECO:0007669"/>
    <property type="project" value="UniProtKB-EC"/>
</dbReference>
<reference evidence="1" key="1">
    <citation type="submission" date="2019-08" db="EMBL/GenBank/DDBJ databases">
        <authorList>
            <person name="Kucharzyk K."/>
            <person name="Murdoch R.W."/>
            <person name="Higgins S."/>
            <person name="Loffler F."/>
        </authorList>
    </citation>
    <scope>NUCLEOTIDE SEQUENCE</scope>
</reference>
<organism evidence="1">
    <name type="scientific">bioreactor metagenome</name>
    <dbReference type="NCBI Taxonomy" id="1076179"/>
    <lineage>
        <taxon>unclassified sequences</taxon>
        <taxon>metagenomes</taxon>
        <taxon>ecological metagenomes</taxon>
    </lineage>
</organism>
<dbReference type="InterPro" id="IPR015424">
    <property type="entry name" value="PyrdxlP-dep_Trfase"/>
</dbReference>
<dbReference type="Gene3D" id="3.90.1150.10">
    <property type="entry name" value="Aspartate Aminotransferase, domain 1"/>
    <property type="match status" value="1"/>
</dbReference>
<dbReference type="SUPFAM" id="SSF53383">
    <property type="entry name" value="PLP-dependent transferases"/>
    <property type="match status" value="1"/>
</dbReference>
<dbReference type="GO" id="GO:0000271">
    <property type="term" value="P:polysaccharide biosynthetic process"/>
    <property type="evidence" value="ECO:0007669"/>
    <property type="project" value="TreeGrafter"/>
</dbReference>
<keyword evidence="1" id="KW-0808">Transferase</keyword>